<feature type="domain" description="Tc toxin complex TcA C-terminal TcB-binding" evidence="2">
    <location>
        <begin position="2522"/>
        <end position="2804"/>
    </location>
</feature>
<feature type="coiled-coil region" evidence="1">
    <location>
        <begin position="2508"/>
        <end position="2549"/>
    </location>
</feature>
<name>A0ABW6WUT5_9ACTN</name>
<dbReference type="InterPro" id="IPR046839">
    <property type="entry name" value="ABC_toxin_N"/>
</dbReference>
<dbReference type="Proteomes" id="UP001602245">
    <property type="component" value="Unassembled WGS sequence"/>
</dbReference>
<dbReference type="InterPro" id="IPR041079">
    <property type="entry name" value="Neuraminidase-like"/>
</dbReference>
<evidence type="ECO:0000259" key="3">
    <source>
        <dbReference type="Pfam" id="PF18413"/>
    </source>
</evidence>
<dbReference type="Pfam" id="PF18276">
    <property type="entry name" value="TcA_TcB_BD"/>
    <property type="match status" value="1"/>
</dbReference>
<dbReference type="Pfam" id="PF20220">
    <property type="entry name" value="ABC_toxin_N"/>
    <property type="match status" value="1"/>
</dbReference>
<dbReference type="Pfam" id="PF18413">
    <property type="entry name" value="Neuraminidase"/>
    <property type="match status" value="1"/>
</dbReference>
<dbReference type="RefSeq" id="WP_020517113.1">
    <property type="nucleotide sequence ID" value="NZ_JBIAZU010000008.1"/>
</dbReference>
<comment type="caution">
    <text evidence="5">The sequence shown here is derived from an EMBL/GenBank/DDBJ whole genome shotgun (WGS) entry which is preliminary data.</text>
</comment>
<gene>
    <name evidence="5" type="ORF">ACFY35_43470</name>
</gene>
<feature type="domain" description="ABC toxin N-terminal" evidence="4">
    <location>
        <begin position="1444"/>
        <end position="1571"/>
    </location>
</feature>
<feature type="domain" description="Neuraminidase-like" evidence="3">
    <location>
        <begin position="1601"/>
        <end position="1725"/>
    </location>
</feature>
<evidence type="ECO:0000259" key="2">
    <source>
        <dbReference type="Pfam" id="PF18276"/>
    </source>
</evidence>
<evidence type="ECO:0000256" key="1">
    <source>
        <dbReference type="SAM" id="Coils"/>
    </source>
</evidence>
<sequence length="3000" mass="328545">MTEKHSHRSVAGTVTSPAGPAAGITVTAVHRTVSGDTPLKTATTDPSGRYSLAYSMELPSDRVNLVVRAAGEDATIESAVLFGAGVAEQVDLTLPQPPGSEFDRLGARVAPMLDGLDLSDAPLAFVAAGAQAELGEVERLAAAERLAASTGLPAAPFFGLLGQGLPARAAALAQQPAAALREALAAASAAGTVPHLDADQVDDFVTRLRDEHVDAVVDADDDPLLEIFAAAIPDRDDRRHWYEAYLDHRGNADEFWTEHGDEPDADRLRLALRLASLTAQRPPLVRLLLDRFDDGTYTKMGDLADLSVQDWRDLTVEAGGKDDERYARTTAAILADAYPARVFARRLGDSPVADFLRANPDFDLRTSQVGADEPAEIQRDVGDLQRLFRVAPDADAVQVLRDAGLGSSRAIARTGRTAFVRAHGPVLGEARARQVFERAQRTHTEALTVHGELHSYNSLPVPWLPAPVQAAAVADRIPNWERLFGAADFCACSSCRTVYSPAAYLADQLSWLGERRARDGRPVSAVLYERRDDLRDIKLTCDNTNIQLPYADLAAELLESLIAPATAVPPAERQTCGPTPELRAQPQHINPGAYDVLRGAVYPWLLPFDLWTVQVRAFLGHLGVDRAGLMAAFGVADDNERLGLSLTRRKIIAGEALQPARTLAEFYGRPAATTDAALVAEMRRVRALLDAGRLTYAGLAELFRMRFLNACALLTIETEDEEHPCDTTEMVVPALNAAVLERLHRFVRLQRDLGRPAADLDRTIAVLTPGRIDKGTIHALAGLRQLMDRLGVGLDVILGFYAPLDTYAGYGDLSRYDRLFLDPSVVTPVPGTPSPFALHEPDRTELEVVGDLGDPATSASVLAVLGVTDAELAALRAALAPGGAADLANLSALVRTVDLARALDLPVSDLLRLMALSGLTPFPAAGPGAPATTLRFVAVVDALQQAGLSVAETEGVLTGGDPPSDEELGGTLTELRAVLQGIARDTAAGPDERGDRTRKQLASLGWAAPLVEEAVATLLGTSTATAPLAALPGGLRFPADLAARVRFDETAGLLSFTGPMTIAQRDALTALSADGAYRAAVQALFDAPRLFVARRMKALVIPISAAPLAALPAGYTFPAGVAGVVFHDADRGELRSRGYLTGAQAEALRDSLPAGGVYGPAVDALLAEQEKPPAAGNELLDAAGASALFDADRPPADRFAVVLDRVLPFVRRRQSEAAVTQKVVQATGLDPATAADLVWRRLTGLDLLAGDFVASDPAVAVTRRSFPGQFTDLAAVHRAALVLLRLRLTGDQLSWVFEDAAGAGWLDLNAAPTGQPLFEPFLRLLAAVRLRDGIPGGARTLTQIWPATGPQLLDRLATLTGWDPADLTFLTTGATLPDDLRDERLLTRILNCLTLTKTLGVTAERAATWTVAEPDRAAADAAWSAAKAKHELQEWLPLAGDLRDGLRERQRAALVAYLVANPLRDAAGNALWLDSNGLYAYLLIDVEMAPCQLTSRIVQAHSSLQLFVQRCLLNIEPSVSVDAAEDDAWAEWRWRSRFREWEANQKVWLYPENYLVPEVRDNKTPFFVELENELRQKEITPDNVETALLHYLEKLDDVARLQPCGSYHELDTEGGETVERLHVVARTESTPYVYYYRTWENRTRWTPWEKIDLDIEGDTLMPVVWNRRPHLFWVTFLDKTVPPSIKMPQGDTPMPEPLKYQEIRLHWSQYRNGRWQPKRIAKDTLSTLIRQRIFVLDFTFVVPAAELILRPQLIGYSGELKVWVTWNSVQQPNPDVRFMAWGGFQLSPRAGAAIAEPISLRVNPTDAEVAERYVAPPKRTFTNNNEFVEKLGDTGLQTLYLPDPSHPASDAISYPAFHATPGAQPFRLLYPHQYTDTWTNLAMFFTDAARCYLLTPALPQGAMLRSVRTLVPGAAEDLHARFRPLVRAGASRALMPLPAVPTPAPVSSMSAAVRDDTTLTPVRFTPLYHPYVDVFVSQVNRFGPAGLYDRELQTFPQFYLPPDQDNNDFQYRYNPLPCIVAEPYPPEIVDFAPASSYGDYNWELFFHAPLLLATRLSAEQRFAEAQQWFHTIFDPTDRSSYAAPQRYWRTKPFFETSAAGYQQQRIESLLRHLADGTADTELRHAWEDWRDHPYQPHVVARARTTAYQKSVVMMYLDNLIAWGDQLYRQDTMESVNAAAQLYVLAAELLGRRPEEVDRGDTAPPQSYRELSASVEQLTEVLDDIELLLPDPGDDPVRAAAAAPMPTLAWSLYFCLPRNDKLLGYWDTVAERLFNIRHCRNIAGVERQLALFAPPIDPMLLIRAAAAGLDLDSALREVNTPVPLTRFVPTAAKATELTGELRSLGSALLSAMEKRDAEALAQLRSGHELSVLEAARDVRTGQVREATETLTAVDRSRDLAQHRYEYYSSRAFMNVGETAHTLLSAEATILQDASAALDMMVTIVRLMPELKLGVPTTFGASFGGSNLGDALRGFASSLGMLANARNAAGSLAATVGGYQRRAEDWQFQAQQATKDKAQLDRTYEAARIRLELAEREVENHDLQIANARDADAYLRDKFTNHELYEWMVAQLSAMYFAAYELAYDVAKRAEQAYRHELADPDATFVRFGHWDGLRQGLLAGERLHADLKRMEAAHLERNRRELELVKHISLAQVDPEALLRLRTTGECFVTLPEALYDLDCPGHYLRRIRTAGFTLACVAGSHADLHCTATLVRSSIRQEPRLFKGKYARQDNDPRFRDFTGSVQTVVTSTGQEQGLFDAVQRDDRYLPFEGSGAAGEWHLAIAKQYPQLELDSLTDVVITVQYTARDGGPSLAGAVTTELRDAVNAWVRHDGERGQLQCFSARTAFNPQWNAFLYPAAAADHVLRVPLSGDVFPYLFHGRRLTASKVHLLLVLRDAASPDTGRTYRDAYATGTPLPITGRTPGVGGQQATVTLASAAGSYDGTPNATVALTGSIERAAADWVFTVRAADVAALAPELRTDEGKLNPDAVTDLLLVVQYKVA</sequence>
<proteinExistence type="predicted"/>
<dbReference type="InterPro" id="IPR040840">
    <property type="entry name" value="TcA_TcB_BD"/>
</dbReference>
<keyword evidence="1" id="KW-0175">Coiled coil</keyword>
<keyword evidence="6" id="KW-1185">Reference proteome</keyword>
<reference evidence="5 6" key="1">
    <citation type="submission" date="2024-10" db="EMBL/GenBank/DDBJ databases">
        <title>The Natural Products Discovery Center: Release of the First 8490 Sequenced Strains for Exploring Actinobacteria Biosynthetic Diversity.</title>
        <authorList>
            <person name="Kalkreuter E."/>
            <person name="Kautsar S.A."/>
            <person name="Yang D."/>
            <person name="Bader C.D."/>
            <person name="Teijaro C.N."/>
            <person name="Fluegel L."/>
            <person name="Davis C.M."/>
            <person name="Simpson J.R."/>
            <person name="Lauterbach L."/>
            <person name="Steele A.D."/>
            <person name="Gui C."/>
            <person name="Meng S."/>
            <person name="Li G."/>
            <person name="Viehrig K."/>
            <person name="Ye F."/>
            <person name="Su P."/>
            <person name="Kiefer A.F."/>
            <person name="Nichols A."/>
            <person name="Cepeda A.J."/>
            <person name="Yan W."/>
            <person name="Fan B."/>
            <person name="Jiang Y."/>
            <person name="Adhikari A."/>
            <person name="Zheng C.-J."/>
            <person name="Schuster L."/>
            <person name="Cowan T.M."/>
            <person name="Smanski M.J."/>
            <person name="Chevrette M.G."/>
            <person name="De Carvalho L.P.S."/>
            <person name="Shen B."/>
        </authorList>
    </citation>
    <scope>NUCLEOTIDE SEQUENCE [LARGE SCALE GENOMIC DNA]</scope>
    <source>
        <strain evidence="5 6">NPDC000087</strain>
    </source>
</reference>
<protein>
    <submittedName>
        <fullName evidence="5">Neuraminidase-like domain-containing protein</fullName>
    </submittedName>
</protein>
<evidence type="ECO:0000313" key="5">
    <source>
        <dbReference type="EMBL" id="MFF5296340.1"/>
    </source>
</evidence>
<accession>A0ABW6WUT5</accession>
<evidence type="ECO:0000313" key="6">
    <source>
        <dbReference type="Proteomes" id="UP001602245"/>
    </source>
</evidence>
<organism evidence="5 6">
    <name type="scientific">Paractinoplanes globisporus</name>
    <dbReference type="NCBI Taxonomy" id="113565"/>
    <lineage>
        <taxon>Bacteria</taxon>
        <taxon>Bacillati</taxon>
        <taxon>Actinomycetota</taxon>
        <taxon>Actinomycetes</taxon>
        <taxon>Micromonosporales</taxon>
        <taxon>Micromonosporaceae</taxon>
        <taxon>Paractinoplanes</taxon>
    </lineage>
</organism>
<dbReference type="EMBL" id="JBIAZU010000008">
    <property type="protein sequence ID" value="MFF5296340.1"/>
    <property type="molecule type" value="Genomic_DNA"/>
</dbReference>
<evidence type="ECO:0000259" key="4">
    <source>
        <dbReference type="Pfam" id="PF20220"/>
    </source>
</evidence>